<dbReference type="AlphaFoldDB" id="A0AAW1FZI5"/>
<reference evidence="1 2" key="1">
    <citation type="journal article" date="2024" name="Genome Biol. Evol.">
        <title>Chromosome-level genome assembly of the viviparous eelpout Zoarces viviparus.</title>
        <authorList>
            <person name="Fuhrmann N."/>
            <person name="Brasseur M.V."/>
            <person name="Bakowski C.E."/>
            <person name="Podsiadlowski L."/>
            <person name="Prost S."/>
            <person name="Krehenwinkel H."/>
            <person name="Mayer C."/>
        </authorList>
    </citation>
    <scope>NUCLEOTIDE SEQUENCE [LARGE SCALE GENOMIC DNA]</scope>
    <source>
        <strain evidence="1">NO-MEL_2022_Ind0_liver</strain>
    </source>
</reference>
<comment type="caution">
    <text evidence="1">The sequence shown here is derived from an EMBL/GenBank/DDBJ whole genome shotgun (WGS) entry which is preliminary data.</text>
</comment>
<evidence type="ECO:0000313" key="2">
    <source>
        <dbReference type="Proteomes" id="UP001488805"/>
    </source>
</evidence>
<keyword evidence="2" id="KW-1185">Reference proteome</keyword>
<organism evidence="1 2">
    <name type="scientific">Zoarces viviparus</name>
    <name type="common">Viviparous eelpout</name>
    <name type="synonym">Blennius viviparus</name>
    <dbReference type="NCBI Taxonomy" id="48416"/>
    <lineage>
        <taxon>Eukaryota</taxon>
        <taxon>Metazoa</taxon>
        <taxon>Chordata</taxon>
        <taxon>Craniata</taxon>
        <taxon>Vertebrata</taxon>
        <taxon>Euteleostomi</taxon>
        <taxon>Actinopterygii</taxon>
        <taxon>Neopterygii</taxon>
        <taxon>Teleostei</taxon>
        <taxon>Neoteleostei</taxon>
        <taxon>Acanthomorphata</taxon>
        <taxon>Eupercaria</taxon>
        <taxon>Perciformes</taxon>
        <taxon>Cottioidei</taxon>
        <taxon>Zoarcales</taxon>
        <taxon>Zoarcidae</taxon>
        <taxon>Zoarcinae</taxon>
        <taxon>Zoarces</taxon>
    </lineage>
</organism>
<name>A0AAW1FZI5_ZOAVI</name>
<proteinExistence type="predicted"/>
<dbReference type="Proteomes" id="UP001488805">
    <property type="component" value="Unassembled WGS sequence"/>
</dbReference>
<gene>
    <name evidence="1" type="ORF">VZT92_002690</name>
</gene>
<dbReference type="EMBL" id="JBCEZU010000013">
    <property type="protein sequence ID" value="KAK9540224.1"/>
    <property type="molecule type" value="Genomic_DNA"/>
</dbReference>
<accession>A0AAW1FZI5</accession>
<sequence length="105" mass="12152">MSYNSKGGSYFISIRPGKKAGDPTVHHLRALQFSSESKVHFKLSFSENSAWEALLQRAQVPNEPIAWIRMFPCALPIEERKFQDLQSMKHVMPIECHHFFDNLPH</sequence>
<evidence type="ECO:0000313" key="1">
    <source>
        <dbReference type="EMBL" id="KAK9540224.1"/>
    </source>
</evidence>
<protein>
    <submittedName>
        <fullName evidence="1">Uncharacterized protein</fullName>
    </submittedName>
</protein>